<evidence type="ECO:0000256" key="9">
    <source>
        <dbReference type="ARBA" id="ARBA00030757"/>
    </source>
</evidence>
<evidence type="ECO:0000256" key="4">
    <source>
        <dbReference type="ARBA" id="ARBA00013346"/>
    </source>
</evidence>
<dbReference type="Gene3D" id="3.40.50.150">
    <property type="entry name" value="Vaccinia Virus protein VP39"/>
    <property type="match status" value="1"/>
</dbReference>
<dbReference type="OrthoDB" id="4035289at2"/>
<evidence type="ECO:0000256" key="7">
    <source>
        <dbReference type="ARBA" id="ARBA00022679"/>
    </source>
</evidence>
<gene>
    <name evidence="13" type="ORF">BZB76_6356</name>
</gene>
<protein>
    <recommendedName>
        <fullName evidence="4">Protein-L-isoaspartate O-methyltransferase</fullName>
        <ecNumber evidence="3">2.1.1.77</ecNumber>
    </recommendedName>
    <alternativeName>
        <fullName evidence="11">L-isoaspartyl protein carboxyl methyltransferase</fullName>
    </alternativeName>
    <alternativeName>
        <fullName evidence="9">Protein L-isoaspartyl methyltransferase</fullName>
    </alternativeName>
    <alternativeName>
        <fullName evidence="10">Protein-beta-aspartate methyltransferase</fullName>
    </alternativeName>
</protein>
<keyword evidence="6 13" id="KW-0489">Methyltransferase</keyword>
<proteinExistence type="inferred from homology"/>
<name>A0A495Q9I3_9ACTN</name>
<evidence type="ECO:0000256" key="2">
    <source>
        <dbReference type="ARBA" id="ARBA00005369"/>
    </source>
</evidence>
<dbReference type="PANTHER" id="PTHR11579">
    <property type="entry name" value="PROTEIN-L-ISOASPARTATE O-METHYLTRANSFERASE"/>
    <property type="match status" value="1"/>
</dbReference>
<dbReference type="NCBIfam" id="TIGR03891">
    <property type="entry name" value="thiopep_ocin"/>
    <property type="match status" value="1"/>
</dbReference>
<dbReference type="Pfam" id="PF14028">
    <property type="entry name" value="Lant_dehydr_C"/>
    <property type="match status" value="1"/>
</dbReference>
<comment type="caution">
    <text evidence="13">The sequence shown here is derived from an EMBL/GenBank/DDBJ whole genome shotgun (WGS) entry which is preliminary data.</text>
</comment>
<evidence type="ECO:0000313" key="14">
    <source>
        <dbReference type="Proteomes" id="UP000274601"/>
    </source>
</evidence>
<keyword evidence="7 13" id="KW-0808">Transferase</keyword>
<evidence type="ECO:0000256" key="10">
    <source>
        <dbReference type="ARBA" id="ARBA00031323"/>
    </source>
</evidence>
<dbReference type="InterPro" id="IPR027573">
    <property type="entry name" value="Methyltran_FxLD"/>
</dbReference>
<dbReference type="PANTHER" id="PTHR11579:SF0">
    <property type="entry name" value="PROTEIN-L-ISOASPARTATE(D-ASPARTATE) O-METHYLTRANSFERASE"/>
    <property type="match status" value="1"/>
</dbReference>
<evidence type="ECO:0000259" key="12">
    <source>
        <dbReference type="Pfam" id="PF14028"/>
    </source>
</evidence>
<evidence type="ECO:0000256" key="8">
    <source>
        <dbReference type="ARBA" id="ARBA00022691"/>
    </source>
</evidence>
<evidence type="ECO:0000256" key="6">
    <source>
        <dbReference type="ARBA" id="ARBA00022603"/>
    </source>
</evidence>
<feature type="domain" description="Thiopeptide-type bacteriocin biosynthesis" evidence="12">
    <location>
        <begin position="4"/>
        <end position="264"/>
    </location>
</feature>
<dbReference type="CDD" id="cd02440">
    <property type="entry name" value="AdoMet_MTases"/>
    <property type="match status" value="1"/>
</dbReference>
<dbReference type="AlphaFoldDB" id="A0A495Q9I3"/>
<dbReference type="EC" id="2.1.1.77" evidence="3"/>
<dbReference type="GO" id="GO:0004719">
    <property type="term" value="F:protein-L-isoaspartate (D-aspartate) O-methyltransferase activity"/>
    <property type="evidence" value="ECO:0007669"/>
    <property type="project" value="UniProtKB-EC"/>
</dbReference>
<dbReference type="InterPro" id="IPR000682">
    <property type="entry name" value="PCMT"/>
</dbReference>
<dbReference type="InterPro" id="IPR023809">
    <property type="entry name" value="Thiopep_bacteriocin_synth_dom"/>
</dbReference>
<accession>A0A495Q9I3</accession>
<evidence type="ECO:0000256" key="3">
    <source>
        <dbReference type="ARBA" id="ARBA00011890"/>
    </source>
</evidence>
<evidence type="ECO:0000256" key="11">
    <source>
        <dbReference type="ARBA" id="ARBA00031350"/>
    </source>
</evidence>
<evidence type="ECO:0000256" key="5">
    <source>
        <dbReference type="ARBA" id="ARBA00022490"/>
    </source>
</evidence>
<keyword evidence="5" id="KW-0963">Cytoplasm</keyword>
<dbReference type="EMBL" id="RBWU01000008">
    <property type="protein sequence ID" value="RKS68112.1"/>
    <property type="molecule type" value="Genomic_DNA"/>
</dbReference>
<evidence type="ECO:0000256" key="1">
    <source>
        <dbReference type="ARBA" id="ARBA00004496"/>
    </source>
</evidence>
<evidence type="ECO:0000313" key="13">
    <source>
        <dbReference type="EMBL" id="RKS68112.1"/>
    </source>
</evidence>
<dbReference type="Pfam" id="PF01135">
    <property type="entry name" value="PCMT"/>
    <property type="match status" value="1"/>
</dbReference>
<sequence length="695" mass="74645">MTGWLQYNIVMHERALAPRLGRHLYPALVGAQGDDLLSLWWFLRKPFAAGAVADVPTWRLRFRSNGPDTTIGRLLDQLAKQDLIAGWTSVTYEPETAAFGGAAAMDAAHLLFHLDSHALLSPARPALGAKETAVLLCSVLLRAAELDWHEQGDVWDKITVLRGFAKPVGAVTADADRLAAAMGTLLTVDTRALTRPGQPLHGFGAWVDAFERAGQTLADLNRHGRLRQGRGLRGILAKHILFHFNRAGIPGTDQAVLADLATRTVFAPDRTLVSGPATAPTTRKVDEMTTLSHQAPLDAEALRNALVDRLAEQGAVTAPEIGDAFRTVPREAFLPGVPIDRAYFDGPVYTKADGGGTRISAASKPTVVAMMLHQLAAKPGDRVLEIGAGTGYNAALLAHLVGRSGRVVTIDVDDDLVAGARAHLADADVANVEVILGDGALGNPTAAPYQRVIATCSAYDIPAAWLDQLATDGRLVVPTRLRGTASRTIAFERQSDGWASVDSHLSVFMPLRGLGDDARTTIALNPQQDVTLQVHKDQTVNADHMDNVLDSPGTQQWTGVELPPGASFEWMDLWLGLTLDNALMRMTVAAEARQRHGLTPMFGWGAMATTRGQALAYLTMRRTPDGNFEVGVAGHGSGAPDLVHDVARQIHLWNADRREMTATFTLPDGDPGASDPANGRFVLPRPGRPIVVTWQ</sequence>
<keyword evidence="14" id="KW-1185">Reference proteome</keyword>
<dbReference type="RefSeq" id="WP_121438043.1">
    <property type="nucleotide sequence ID" value="NZ_RBWU01000008.1"/>
</dbReference>
<dbReference type="SUPFAM" id="SSF53335">
    <property type="entry name" value="S-adenosyl-L-methionine-dependent methyltransferases"/>
    <property type="match status" value="1"/>
</dbReference>
<dbReference type="GO" id="GO:0032259">
    <property type="term" value="P:methylation"/>
    <property type="evidence" value="ECO:0007669"/>
    <property type="project" value="UniProtKB-KW"/>
</dbReference>
<dbReference type="NCBIfam" id="TIGR04364">
    <property type="entry name" value="methyltran_FxLD"/>
    <property type="match status" value="1"/>
</dbReference>
<comment type="similarity">
    <text evidence="2">Belongs to the methyltransferase superfamily. L-isoaspartyl/D-aspartyl protein methyltransferase family.</text>
</comment>
<dbReference type="Proteomes" id="UP000274601">
    <property type="component" value="Unassembled WGS sequence"/>
</dbReference>
<keyword evidence="8" id="KW-0949">S-adenosyl-L-methionine</keyword>
<organism evidence="13 14">
    <name type="scientific">Actinomadura pelletieri DSM 43383</name>
    <dbReference type="NCBI Taxonomy" id="1120940"/>
    <lineage>
        <taxon>Bacteria</taxon>
        <taxon>Bacillati</taxon>
        <taxon>Actinomycetota</taxon>
        <taxon>Actinomycetes</taxon>
        <taxon>Streptosporangiales</taxon>
        <taxon>Thermomonosporaceae</taxon>
        <taxon>Actinomadura</taxon>
    </lineage>
</organism>
<reference evidence="13 14" key="1">
    <citation type="submission" date="2018-10" db="EMBL/GenBank/DDBJ databases">
        <title>Genomic Encyclopedia of Archaeal and Bacterial Type Strains, Phase II (KMG-II): from individual species to whole genera.</title>
        <authorList>
            <person name="Goeker M."/>
        </authorList>
    </citation>
    <scope>NUCLEOTIDE SEQUENCE [LARGE SCALE GENOMIC DNA]</scope>
    <source>
        <strain evidence="13 14">DSM 43383</strain>
    </source>
</reference>
<dbReference type="InterPro" id="IPR029063">
    <property type="entry name" value="SAM-dependent_MTases_sf"/>
</dbReference>
<comment type="subcellular location">
    <subcellularLocation>
        <location evidence="1">Cytoplasm</location>
    </subcellularLocation>
</comment>
<dbReference type="GO" id="GO:0005737">
    <property type="term" value="C:cytoplasm"/>
    <property type="evidence" value="ECO:0007669"/>
    <property type="project" value="UniProtKB-SubCell"/>
</dbReference>